<evidence type="ECO:0000313" key="3">
    <source>
        <dbReference type="Proteomes" id="UP000514713"/>
    </source>
</evidence>
<evidence type="ECO:0000313" key="2">
    <source>
        <dbReference type="EMBL" id="QMS87246.1"/>
    </source>
</evidence>
<dbReference type="SMART" id="SM00710">
    <property type="entry name" value="PbH1"/>
    <property type="match status" value="8"/>
</dbReference>
<dbReference type="InterPro" id="IPR039448">
    <property type="entry name" value="Beta_helix"/>
</dbReference>
<protein>
    <submittedName>
        <fullName evidence="2">Right-handed parallel beta-helix repeat-containing protein</fullName>
    </submittedName>
</protein>
<proteinExistence type="predicted"/>
<gene>
    <name evidence="2" type="ORF">HUN01_06485</name>
</gene>
<feature type="domain" description="Right handed beta helix" evidence="1">
    <location>
        <begin position="248"/>
        <end position="374"/>
    </location>
</feature>
<dbReference type="InterPro" id="IPR011050">
    <property type="entry name" value="Pectin_lyase_fold/virulence"/>
</dbReference>
<dbReference type="AlphaFoldDB" id="A0A7D7R0Y2"/>
<dbReference type="InterPro" id="IPR012334">
    <property type="entry name" value="Pectin_lyas_fold"/>
</dbReference>
<organism evidence="2 3">
    <name type="scientific">Nostoc edaphicum CCNP1411</name>
    <dbReference type="NCBI Taxonomy" id="1472755"/>
    <lineage>
        <taxon>Bacteria</taxon>
        <taxon>Bacillati</taxon>
        <taxon>Cyanobacteriota</taxon>
        <taxon>Cyanophyceae</taxon>
        <taxon>Nostocales</taxon>
        <taxon>Nostocaceae</taxon>
        <taxon>Nostoc</taxon>
    </lineage>
</organism>
<reference evidence="3" key="1">
    <citation type="submission" date="2020-06" db="EMBL/GenBank/DDBJ databases">
        <title>Nostoc edaphicum CCNP1411 genome.</title>
        <authorList>
            <person name="Fidor A."/>
            <person name="Grabski M."/>
            <person name="Gawor J."/>
            <person name="Gromadka R."/>
            <person name="Wegrzyn G."/>
            <person name="Mazur-Marzec H."/>
        </authorList>
    </citation>
    <scope>NUCLEOTIDE SEQUENCE [LARGE SCALE GENOMIC DNA]</scope>
    <source>
        <strain evidence="3">CCNP1411</strain>
    </source>
</reference>
<accession>A0A7D7R0Y2</accession>
<feature type="domain" description="Right handed beta helix" evidence="1">
    <location>
        <begin position="426"/>
        <end position="569"/>
    </location>
</feature>
<dbReference type="InterPro" id="IPR006626">
    <property type="entry name" value="PbH1"/>
</dbReference>
<dbReference type="KEGG" id="ned:HUN01_06485"/>
<evidence type="ECO:0000259" key="1">
    <source>
        <dbReference type="Pfam" id="PF13229"/>
    </source>
</evidence>
<dbReference type="Pfam" id="PF13229">
    <property type="entry name" value="Beta_helix"/>
    <property type="match status" value="2"/>
</dbReference>
<dbReference type="RefSeq" id="WP_181930582.1">
    <property type="nucleotide sequence ID" value="NZ_CP054698.1"/>
</dbReference>
<dbReference type="SUPFAM" id="SSF51126">
    <property type="entry name" value="Pectin lyase-like"/>
    <property type="match status" value="2"/>
</dbReference>
<keyword evidence="3" id="KW-1185">Reference proteome</keyword>
<sequence length="640" mass="69843">MIKTLRSLLSYAALTTIVFVAVVTTQLVTTHKTSAIDNITPTVTHSFNSSNKSDGSTSEAISVQSSDSNLYGTSYGGGANDKDLIFKIPPNSSNFNLFYLFKEKDGERTNLKVAANQPTTSLYVYVSPTGSDTKGDGSLGKPLRTLAYAAKRVQPNKNYTIYLNPGVYRETEATVLPPGVNIEGAGESRVTITSNGAIPAPGVNTGSSNWSLLHHGSIIQLVSPSYSGSSPRYGPPSEMIGATDGNQTLGGFTIDGNGKTIKAGIWVENRNNVTVHNVTFKDFQHSGAVFTRGDMWWFVPLPEGKWMKNTTIHDCTFINSAADWVSGGSTGNLRLGGLDGANIYNITIRENKGYGIKFMHVGHLRNVKIHDCDIQVPEVDSQWSEDASIELWNLSYGNEIYNVACNTWLSMVNHSVMNEYQPTAKNPSNLKMRNVRIKDIDGQSVKESIEVALSGVEISNSYFQDKGFGIAIWGGKAWGGSIENQNINIHNNIFANVARKVQFSFGKSAAIFIPDSASNINIHNNVFDNLGNSLQLDSADRISIKNNVFLNSQGDDVQGGKNIAFTNNLRRNTNSAKPTWQIQFAVNATNIQGDPRFTSTGDRWNSYYKPASSRSLVVDRGTYVGLSYSGSAPDIGRWEW</sequence>
<dbReference type="Proteomes" id="UP000514713">
    <property type="component" value="Chromosome"/>
</dbReference>
<dbReference type="EMBL" id="CP054698">
    <property type="protein sequence ID" value="QMS87246.1"/>
    <property type="molecule type" value="Genomic_DNA"/>
</dbReference>
<name>A0A7D7R0Y2_9NOSO</name>
<dbReference type="Gene3D" id="2.160.20.10">
    <property type="entry name" value="Single-stranded right-handed beta-helix, Pectin lyase-like"/>
    <property type="match status" value="2"/>
</dbReference>